<protein>
    <submittedName>
        <fullName evidence="5">ABC transporter ATP-binding protein</fullName>
    </submittedName>
</protein>
<keyword evidence="6" id="KW-1185">Reference proteome</keyword>
<reference evidence="6" key="1">
    <citation type="journal article" date="2019" name="Int. J. Syst. Evol. Microbiol.">
        <title>The Global Catalogue of Microorganisms (GCM) 10K type strain sequencing project: providing services to taxonomists for standard genome sequencing and annotation.</title>
        <authorList>
            <consortium name="The Broad Institute Genomics Platform"/>
            <consortium name="The Broad Institute Genome Sequencing Center for Infectious Disease"/>
            <person name="Wu L."/>
            <person name="Ma J."/>
        </authorList>
    </citation>
    <scope>NUCLEOTIDE SEQUENCE [LARGE SCALE GENOMIC DNA]</scope>
    <source>
        <strain evidence="6">CGMCC 4.7304</strain>
    </source>
</reference>
<gene>
    <name evidence="5" type="ORF">ACFP1Z_19255</name>
</gene>
<comment type="caution">
    <text evidence="5">The sequence shown here is derived from an EMBL/GenBank/DDBJ whole genome shotgun (WGS) entry which is preliminary data.</text>
</comment>
<dbReference type="PANTHER" id="PTHR42788:SF13">
    <property type="entry name" value="ALIPHATIC SULFONATES IMPORT ATP-BINDING PROTEIN SSUB"/>
    <property type="match status" value="1"/>
</dbReference>
<dbReference type="EMBL" id="JBHSPB010000011">
    <property type="protein sequence ID" value="MFC5722307.1"/>
    <property type="molecule type" value="Genomic_DNA"/>
</dbReference>
<dbReference type="PROSITE" id="PS50893">
    <property type="entry name" value="ABC_TRANSPORTER_2"/>
    <property type="match status" value="1"/>
</dbReference>
<keyword evidence="1" id="KW-0813">Transport</keyword>
<dbReference type="InterPro" id="IPR017871">
    <property type="entry name" value="ABC_transporter-like_CS"/>
</dbReference>
<evidence type="ECO:0000313" key="6">
    <source>
        <dbReference type="Proteomes" id="UP001596083"/>
    </source>
</evidence>
<dbReference type="InterPro" id="IPR003593">
    <property type="entry name" value="AAA+_ATPase"/>
</dbReference>
<keyword evidence="2" id="KW-0547">Nucleotide-binding</keyword>
<proteinExistence type="predicted"/>
<keyword evidence="3 5" id="KW-0067">ATP-binding</keyword>
<dbReference type="Gene3D" id="3.40.50.300">
    <property type="entry name" value="P-loop containing nucleotide triphosphate hydrolases"/>
    <property type="match status" value="1"/>
</dbReference>
<evidence type="ECO:0000256" key="1">
    <source>
        <dbReference type="ARBA" id="ARBA00022448"/>
    </source>
</evidence>
<evidence type="ECO:0000256" key="2">
    <source>
        <dbReference type="ARBA" id="ARBA00022741"/>
    </source>
</evidence>
<accession>A0ABW0Z1I8</accession>
<organism evidence="5 6">
    <name type="scientific">Streptomyces gamaensis</name>
    <dbReference type="NCBI Taxonomy" id="1763542"/>
    <lineage>
        <taxon>Bacteria</taxon>
        <taxon>Bacillati</taxon>
        <taxon>Actinomycetota</taxon>
        <taxon>Actinomycetes</taxon>
        <taxon>Kitasatosporales</taxon>
        <taxon>Streptomycetaceae</taxon>
        <taxon>Streptomyces</taxon>
    </lineage>
</organism>
<feature type="domain" description="ABC transporter" evidence="4">
    <location>
        <begin position="17"/>
        <end position="247"/>
    </location>
</feature>
<evidence type="ECO:0000259" key="4">
    <source>
        <dbReference type="PROSITE" id="PS50893"/>
    </source>
</evidence>
<dbReference type="PANTHER" id="PTHR42788">
    <property type="entry name" value="TAURINE IMPORT ATP-BINDING PROTEIN-RELATED"/>
    <property type="match status" value="1"/>
</dbReference>
<dbReference type="CDD" id="cd03293">
    <property type="entry name" value="ABC_NrtD_SsuB_transporters"/>
    <property type="match status" value="1"/>
</dbReference>
<dbReference type="RefSeq" id="WP_390317691.1">
    <property type="nucleotide sequence ID" value="NZ_JBHSPB010000011.1"/>
</dbReference>
<evidence type="ECO:0000256" key="3">
    <source>
        <dbReference type="ARBA" id="ARBA00022840"/>
    </source>
</evidence>
<dbReference type="PROSITE" id="PS00211">
    <property type="entry name" value="ABC_TRANSPORTER_1"/>
    <property type="match status" value="1"/>
</dbReference>
<sequence>MNAPPSEDHHPVLPAVLSAEGIDHFFVSPEGTVLQALDQVSLSVADGEFVCVVGPSGCGKSTLLRILGGLDAPSAGEVRLRPELSVVPPVAFVFQDCGVLPWLTVRANAAFGLRMSGVGRKLSDGVADRWLARVGLSEFADSYPDRLSGGMRQRLALARAFASGSPVLLMDEPLGALDPQNRLLMQEHLLRLWEQEHKTVVLVTHSIDEALLLGDRVLVMSDRPGRITDTFTVPFPRPRTAAVQDTTAFARLRVRVRQALRAHRPEEAAR</sequence>
<dbReference type="SMART" id="SM00382">
    <property type="entry name" value="AAA"/>
    <property type="match status" value="1"/>
</dbReference>
<evidence type="ECO:0000313" key="5">
    <source>
        <dbReference type="EMBL" id="MFC5722307.1"/>
    </source>
</evidence>
<dbReference type="InterPro" id="IPR027417">
    <property type="entry name" value="P-loop_NTPase"/>
</dbReference>
<dbReference type="InterPro" id="IPR003439">
    <property type="entry name" value="ABC_transporter-like_ATP-bd"/>
</dbReference>
<dbReference type="GO" id="GO:0005524">
    <property type="term" value="F:ATP binding"/>
    <property type="evidence" value="ECO:0007669"/>
    <property type="project" value="UniProtKB-KW"/>
</dbReference>
<dbReference type="Proteomes" id="UP001596083">
    <property type="component" value="Unassembled WGS sequence"/>
</dbReference>
<name>A0ABW0Z1I8_9ACTN</name>
<dbReference type="SUPFAM" id="SSF52540">
    <property type="entry name" value="P-loop containing nucleoside triphosphate hydrolases"/>
    <property type="match status" value="1"/>
</dbReference>
<dbReference type="Pfam" id="PF00005">
    <property type="entry name" value="ABC_tran"/>
    <property type="match status" value="1"/>
</dbReference>
<dbReference type="InterPro" id="IPR050166">
    <property type="entry name" value="ABC_transporter_ATP-bind"/>
</dbReference>